<dbReference type="AlphaFoldDB" id="A0A448XD51"/>
<feature type="region of interest" description="Disordered" evidence="1">
    <location>
        <begin position="213"/>
        <end position="244"/>
    </location>
</feature>
<feature type="compositionally biased region" description="Basic and acidic residues" evidence="1">
    <location>
        <begin position="595"/>
        <end position="604"/>
    </location>
</feature>
<evidence type="ECO:0000256" key="1">
    <source>
        <dbReference type="SAM" id="MobiDB-lite"/>
    </source>
</evidence>
<accession>A0A448XD51</accession>
<feature type="region of interest" description="Disordered" evidence="1">
    <location>
        <begin position="361"/>
        <end position="384"/>
    </location>
</feature>
<reference evidence="2" key="1">
    <citation type="submission" date="2018-11" db="EMBL/GenBank/DDBJ databases">
        <authorList>
            <consortium name="Pathogen Informatics"/>
        </authorList>
    </citation>
    <scope>NUCLEOTIDE SEQUENCE</scope>
</reference>
<feature type="compositionally biased region" description="Polar residues" evidence="1">
    <location>
        <begin position="636"/>
        <end position="653"/>
    </location>
</feature>
<comment type="caution">
    <text evidence="2">The sequence shown here is derived from an EMBL/GenBank/DDBJ whole genome shotgun (WGS) entry which is preliminary data.</text>
</comment>
<evidence type="ECO:0000313" key="2">
    <source>
        <dbReference type="EMBL" id="VEL34030.1"/>
    </source>
</evidence>
<feature type="compositionally biased region" description="Polar residues" evidence="1">
    <location>
        <begin position="361"/>
        <end position="377"/>
    </location>
</feature>
<keyword evidence="3" id="KW-1185">Reference proteome</keyword>
<feature type="compositionally biased region" description="Low complexity" evidence="1">
    <location>
        <begin position="413"/>
        <end position="430"/>
    </location>
</feature>
<organism evidence="2 3">
    <name type="scientific">Protopolystoma xenopodis</name>
    <dbReference type="NCBI Taxonomy" id="117903"/>
    <lineage>
        <taxon>Eukaryota</taxon>
        <taxon>Metazoa</taxon>
        <taxon>Spiralia</taxon>
        <taxon>Lophotrochozoa</taxon>
        <taxon>Platyhelminthes</taxon>
        <taxon>Monogenea</taxon>
        <taxon>Polyopisthocotylea</taxon>
        <taxon>Polystomatidea</taxon>
        <taxon>Polystomatidae</taxon>
        <taxon>Protopolystoma</taxon>
    </lineage>
</organism>
<dbReference type="Proteomes" id="UP000784294">
    <property type="component" value="Unassembled WGS sequence"/>
</dbReference>
<feature type="region of interest" description="Disordered" evidence="1">
    <location>
        <begin position="404"/>
        <end position="435"/>
    </location>
</feature>
<feature type="region of interest" description="Disordered" evidence="1">
    <location>
        <begin position="580"/>
        <end position="686"/>
    </location>
</feature>
<feature type="region of interest" description="Disordered" evidence="1">
    <location>
        <begin position="783"/>
        <end position="845"/>
    </location>
</feature>
<feature type="region of interest" description="Disordered" evidence="1">
    <location>
        <begin position="30"/>
        <end position="60"/>
    </location>
</feature>
<feature type="compositionally biased region" description="Basic residues" evidence="1">
    <location>
        <begin position="654"/>
        <end position="663"/>
    </location>
</feature>
<feature type="compositionally biased region" description="Basic and acidic residues" evidence="1">
    <location>
        <begin position="611"/>
        <end position="634"/>
    </location>
</feature>
<dbReference type="EMBL" id="CAAALY010246858">
    <property type="protein sequence ID" value="VEL34030.1"/>
    <property type="molecule type" value="Genomic_DNA"/>
</dbReference>
<proteinExistence type="predicted"/>
<feature type="compositionally biased region" description="Low complexity" evidence="1">
    <location>
        <begin position="213"/>
        <end position="231"/>
    </location>
</feature>
<sequence>MAIFFIASQSGTRPSSRRLAQVSKVVQNLPSGTTSSSPSFTHPLSLNAPPLGVSQDSPSSTNCTVTSTSLSLVSATCTACPVGHGPGLFKKPLTWSKYSGGRIQAPRQSGLSSHHLQHLHHNQPHPPAQVQQQSPQALESGKAVSNSDSATLLAGFKTSSTSPLSVTLISAPSGSSQEAPSTCSGLSIPSFSNTTEVSLNSVSRSSFYSTTAASSSLSTSPSSSPSSCNSSLQLPRNSSQTNPINYINHTNFGAHQPSHYIQYHSSHTHYGYTNPHTHQYSLGQYPHSNQFTSQNGSRNYQHQYPHSNPHTYHQQHQFQYGQPHLNSHPHYHSHQNQLKYTASHDGFSHSLLHNAPHSSAYTQGQQLHGLQPAQDSVPNPILPPAATITSSQVVRPLQPTHLRHSVGQQSLIPGSPSVSSQFSQSSTFGSAHLPPPGTETHGQIFYYSEAGLTLPRAYCTPTNEATINTTLDSANLASTTSATSGDVTLLFSTADRVAIQKILSAMPLPQISDVDAHSAFIRLSPPVNLILILPANDLSDLAATTSDSFTNRQTIDPRLDMHHLYVDHSALLKQSPVISEVTKNDSPGTSEFLQEDIKENEARDKKKSKRERKDKQRTKKEMENSMRAAEEGKNSKIVSASSLVDTSEASANLQKKKWKRRPALNRSETDEENSEENGQFSSKGRACNVVEPHVSDVMSNNSLTPGSTPTHWSTNTPPVSGICDFHEPVISMRPEKITKKKEQDLREEQEEGVPLENEGKDLSVTFGSEGDMDISSCYKPDKINVSGSPASGSRSKRDVLGTGWRSDSSNPTRRRLWQTQPAIQTENQFTKKLNDSTTQEVQQRALDPDDIRFELYLAERDKEARFTRVFE</sequence>
<gene>
    <name evidence="2" type="ORF">PXEA_LOCUS27470</name>
</gene>
<evidence type="ECO:0000313" key="3">
    <source>
        <dbReference type="Proteomes" id="UP000784294"/>
    </source>
</evidence>
<feature type="compositionally biased region" description="Low complexity" evidence="1">
    <location>
        <begin position="30"/>
        <end position="46"/>
    </location>
</feature>
<protein>
    <submittedName>
        <fullName evidence="2">Uncharacterized protein</fullName>
    </submittedName>
</protein>
<feature type="region of interest" description="Disordered" evidence="1">
    <location>
        <begin position="100"/>
        <end position="144"/>
    </location>
</feature>
<feature type="compositionally biased region" description="Polar residues" evidence="1">
    <location>
        <begin position="805"/>
        <end position="842"/>
    </location>
</feature>
<feature type="compositionally biased region" description="Polar residues" evidence="1">
    <location>
        <begin position="232"/>
        <end position="244"/>
    </location>
</feature>
<name>A0A448XD51_9PLAT</name>